<dbReference type="PANTHER" id="PTHR11926:SF1412">
    <property type="entry name" value="UDP-GLYCOSYLTRANSFERASE 83A1-LIKE"/>
    <property type="match status" value="1"/>
</dbReference>
<dbReference type="Gene3D" id="3.40.50.2000">
    <property type="entry name" value="Glycogen Phosphorylase B"/>
    <property type="match status" value="1"/>
</dbReference>
<sequence length="155" mass="17468">MARPHVVVISYPAQGHVAPLMKLSLKIAAHDVRVTFVNTESIHKKIRVSMPEKDREEGLISLVSIPDGLEQEDRNDVFKLAESIGRVMPGDLEDLILKLNRSNVDEQIKCVIAETSVGWALQVAKKMGIRARFGLLEQLAWPCLYIFHGLLRIKF</sequence>
<dbReference type="STRING" id="93759.A0A1R3GXC5"/>
<reference evidence="5" key="1">
    <citation type="submission" date="2013-09" db="EMBL/GenBank/DDBJ databases">
        <title>Corchorus olitorius genome sequencing.</title>
        <authorList>
            <person name="Alam M."/>
            <person name="Haque M.S."/>
            <person name="Islam M.S."/>
            <person name="Emdad E.M."/>
            <person name="Islam M.M."/>
            <person name="Ahmed B."/>
            <person name="Halim A."/>
            <person name="Hossen Q.M.M."/>
            <person name="Hossain M.Z."/>
            <person name="Ahmed R."/>
            <person name="Khan M.M."/>
            <person name="Islam R."/>
            <person name="Rashid M.M."/>
            <person name="Khan S.A."/>
            <person name="Rahman M.S."/>
            <person name="Alam M."/>
            <person name="Yahiya A.S."/>
            <person name="Khan M.S."/>
            <person name="Azam M.S."/>
            <person name="Haque T."/>
            <person name="Lashkar M.Z.H."/>
            <person name="Akhand A.I."/>
            <person name="Morshed G."/>
            <person name="Roy S."/>
            <person name="Uddin K.S."/>
            <person name="Rabeya T."/>
            <person name="Hossain A.S."/>
            <person name="Chowdhury A."/>
            <person name="Snigdha A.R."/>
            <person name="Mortoza M.S."/>
            <person name="Matin S.A."/>
            <person name="Hoque S.M.E."/>
            <person name="Islam M.K."/>
            <person name="Roy D.K."/>
            <person name="Haider R."/>
            <person name="Moosa M.M."/>
            <person name="Elias S.M."/>
            <person name="Hasan A.M."/>
            <person name="Jahan S."/>
            <person name="Shafiuddin M."/>
            <person name="Mahmood N."/>
            <person name="Shommy N.S."/>
        </authorList>
    </citation>
    <scope>NUCLEOTIDE SEQUENCE [LARGE SCALE GENOMIC DNA]</scope>
    <source>
        <strain evidence="5">cv. O-4</strain>
    </source>
</reference>
<evidence type="ECO:0000256" key="2">
    <source>
        <dbReference type="ARBA" id="ARBA00022676"/>
    </source>
</evidence>
<dbReference type="GO" id="GO:0080043">
    <property type="term" value="F:quercetin 3-O-glucosyltransferase activity"/>
    <property type="evidence" value="ECO:0007669"/>
    <property type="project" value="TreeGrafter"/>
</dbReference>
<evidence type="ECO:0000313" key="5">
    <source>
        <dbReference type="Proteomes" id="UP000187203"/>
    </source>
</evidence>
<keyword evidence="2" id="KW-0808">Transferase</keyword>
<dbReference type="OrthoDB" id="5835829at2759"/>
<evidence type="ECO:0000313" key="4">
    <source>
        <dbReference type="EMBL" id="OMO62733.1"/>
    </source>
</evidence>
<dbReference type="SUPFAM" id="SSF53756">
    <property type="entry name" value="UDP-Glycosyltransferase/glycogen phosphorylase"/>
    <property type="match status" value="1"/>
</dbReference>
<dbReference type="GO" id="GO:0080044">
    <property type="term" value="F:quercetin 7-O-glucosyltransferase activity"/>
    <property type="evidence" value="ECO:0007669"/>
    <property type="project" value="TreeGrafter"/>
</dbReference>
<dbReference type="AlphaFoldDB" id="A0A1R3GXC5"/>
<evidence type="ECO:0000259" key="3">
    <source>
        <dbReference type="Pfam" id="PF26168"/>
    </source>
</evidence>
<keyword evidence="5" id="KW-1185">Reference proteome</keyword>
<dbReference type="PANTHER" id="PTHR11926">
    <property type="entry name" value="GLUCOSYL/GLUCURONOSYL TRANSFERASES"/>
    <property type="match status" value="1"/>
</dbReference>
<comment type="similarity">
    <text evidence="1">Belongs to the UDP-glycosyltransferase family.</text>
</comment>
<accession>A0A1R3GXC5</accession>
<dbReference type="EMBL" id="AWUE01021312">
    <property type="protein sequence ID" value="OMO62733.1"/>
    <property type="molecule type" value="Genomic_DNA"/>
</dbReference>
<dbReference type="Proteomes" id="UP000187203">
    <property type="component" value="Unassembled WGS sequence"/>
</dbReference>
<proteinExistence type="inferred from homology"/>
<keyword evidence="2" id="KW-0328">Glycosyltransferase</keyword>
<gene>
    <name evidence="4" type="ORF">COLO4_32928</name>
</gene>
<protein>
    <submittedName>
        <fullName evidence="4">UDP-glucuronosyl/UDP-glucosyltransferase</fullName>
    </submittedName>
</protein>
<dbReference type="Pfam" id="PF26168">
    <property type="entry name" value="Glyco_transf_N"/>
    <property type="match status" value="1"/>
</dbReference>
<name>A0A1R3GXC5_9ROSI</name>
<dbReference type="InterPro" id="IPR058980">
    <property type="entry name" value="Glyco_transf_N"/>
</dbReference>
<organism evidence="4 5">
    <name type="scientific">Corchorus olitorius</name>
    <dbReference type="NCBI Taxonomy" id="93759"/>
    <lineage>
        <taxon>Eukaryota</taxon>
        <taxon>Viridiplantae</taxon>
        <taxon>Streptophyta</taxon>
        <taxon>Embryophyta</taxon>
        <taxon>Tracheophyta</taxon>
        <taxon>Spermatophyta</taxon>
        <taxon>Magnoliopsida</taxon>
        <taxon>eudicotyledons</taxon>
        <taxon>Gunneridae</taxon>
        <taxon>Pentapetalae</taxon>
        <taxon>rosids</taxon>
        <taxon>malvids</taxon>
        <taxon>Malvales</taxon>
        <taxon>Malvaceae</taxon>
        <taxon>Grewioideae</taxon>
        <taxon>Apeibeae</taxon>
        <taxon>Corchorus</taxon>
    </lineage>
</organism>
<feature type="domain" description="Glycosyltransferase N-terminal" evidence="3">
    <location>
        <begin position="6"/>
        <end position="51"/>
    </location>
</feature>
<evidence type="ECO:0000256" key="1">
    <source>
        <dbReference type="ARBA" id="ARBA00009995"/>
    </source>
</evidence>
<comment type="caution">
    <text evidence="4">The sequence shown here is derived from an EMBL/GenBank/DDBJ whole genome shotgun (WGS) entry which is preliminary data.</text>
</comment>